<gene>
    <name evidence="1" type="ORF">PCOR1329_LOCUS45299</name>
</gene>
<feature type="non-terminal residue" evidence="1">
    <location>
        <position position="151"/>
    </location>
</feature>
<keyword evidence="2" id="KW-1185">Reference proteome</keyword>
<sequence length="151" mass="16501">MGCRSALFVAISAALSRLPPRLRRFGGMEAHQQELDHVLGGLHDLHDDRSVMRTTFQALYDVAHAQSHAVREVERKLEEVHDALVAALNKKADAVELRSAVALANEARAAADLVAQRVEEEAQCTLDAQKSAAEDVHALRYGLSDLRAAVE</sequence>
<name>A0ABN9U539_9DINO</name>
<dbReference type="EMBL" id="CAUYUJ010015445">
    <property type="protein sequence ID" value="CAK0853993.1"/>
    <property type="molecule type" value="Genomic_DNA"/>
</dbReference>
<accession>A0ABN9U539</accession>
<evidence type="ECO:0000313" key="2">
    <source>
        <dbReference type="Proteomes" id="UP001189429"/>
    </source>
</evidence>
<organism evidence="1 2">
    <name type="scientific">Prorocentrum cordatum</name>
    <dbReference type="NCBI Taxonomy" id="2364126"/>
    <lineage>
        <taxon>Eukaryota</taxon>
        <taxon>Sar</taxon>
        <taxon>Alveolata</taxon>
        <taxon>Dinophyceae</taxon>
        <taxon>Prorocentrales</taxon>
        <taxon>Prorocentraceae</taxon>
        <taxon>Prorocentrum</taxon>
    </lineage>
</organism>
<proteinExistence type="predicted"/>
<reference evidence="1" key="1">
    <citation type="submission" date="2023-10" db="EMBL/GenBank/DDBJ databases">
        <authorList>
            <person name="Chen Y."/>
            <person name="Shah S."/>
            <person name="Dougan E. K."/>
            <person name="Thang M."/>
            <person name="Chan C."/>
        </authorList>
    </citation>
    <scope>NUCLEOTIDE SEQUENCE [LARGE SCALE GENOMIC DNA]</scope>
</reference>
<comment type="caution">
    <text evidence="1">The sequence shown here is derived from an EMBL/GenBank/DDBJ whole genome shotgun (WGS) entry which is preliminary data.</text>
</comment>
<evidence type="ECO:0000313" key="1">
    <source>
        <dbReference type="EMBL" id="CAK0853993.1"/>
    </source>
</evidence>
<protein>
    <submittedName>
        <fullName evidence="1">Uncharacterized protein</fullName>
    </submittedName>
</protein>
<dbReference type="Proteomes" id="UP001189429">
    <property type="component" value="Unassembled WGS sequence"/>
</dbReference>